<evidence type="ECO:0000256" key="1">
    <source>
        <dbReference type="SAM" id="MobiDB-lite"/>
    </source>
</evidence>
<feature type="compositionally biased region" description="Basic and acidic residues" evidence="1">
    <location>
        <begin position="28"/>
        <end position="52"/>
    </location>
</feature>
<feature type="region of interest" description="Disordered" evidence="1">
    <location>
        <begin position="1"/>
        <end position="69"/>
    </location>
</feature>
<proteinExistence type="predicted"/>
<feature type="region of interest" description="Disordered" evidence="1">
    <location>
        <begin position="96"/>
        <end position="121"/>
    </location>
</feature>
<gene>
    <name evidence="2" type="ORF">FBEOM_12678</name>
</gene>
<name>A0A9P5A7R1_9HYPO</name>
<dbReference type="AlphaFoldDB" id="A0A9P5A7R1"/>
<evidence type="ECO:0000313" key="3">
    <source>
        <dbReference type="Proteomes" id="UP000730481"/>
    </source>
</evidence>
<evidence type="ECO:0000313" key="2">
    <source>
        <dbReference type="EMBL" id="KAF4333496.1"/>
    </source>
</evidence>
<protein>
    <submittedName>
        <fullName evidence="2">Uncharacterized protein</fullName>
    </submittedName>
</protein>
<keyword evidence="3" id="KW-1185">Reference proteome</keyword>
<dbReference type="OrthoDB" id="4156714at2759"/>
<dbReference type="EMBL" id="PVQB02000828">
    <property type="protein sequence ID" value="KAF4333496.1"/>
    <property type="molecule type" value="Genomic_DNA"/>
</dbReference>
<accession>A0A9P5A7R1</accession>
<feature type="compositionally biased region" description="Basic and acidic residues" evidence="1">
    <location>
        <begin position="1"/>
        <end position="13"/>
    </location>
</feature>
<organism evidence="2 3">
    <name type="scientific">Fusarium beomiforme</name>
    <dbReference type="NCBI Taxonomy" id="44412"/>
    <lineage>
        <taxon>Eukaryota</taxon>
        <taxon>Fungi</taxon>
        <taxon>Dikarya</taxon>
        <taxon>Ascomycota</taxon>
        <taxon>Pezizomycotina</taxon>
        <taxon>Sordariomycetes</taxon>
        <taxon>Hypocreomycetidae</taxon>
        <taxon>Hypocreales</taxon>
        <taxon>Nectriaceae</taxon>
        <taxon>Fusarium</taxon>
        <taxon>Fusarium burgessii species complex</taxon>
    </lineage>
</organism>
<dbReference type="Proteomes" id="UP000730481">
    <property type="component" value="Unassembled WGS sequence"/>
</dbReference>
<feature type="compositionally biased region" description="Basic and acidic residues" evidence="1">
    <location>
        <begin position="99"/>
        <end position="121"/>
    </location>
</feature>
<reference evidence="2" key="2">
    <citation type="submission" date="2020-02" db="EMBL/GenBank/DDBJ databases">
        <title>Identification and distribution of gene clusters putatively required for synthesis of sphingolipid metabolism inhibitors in phylogenetically diverse species of the filamentous fungus Fusarium.</title>
        <authorList>
            <person name="Kim H.-S."/>
            <person name="Busman M."/>
            <person name="Brown D.W."/>
            <person name="Divon H."/>
            <person name="Uhlig S."/>
            <person name="Proctor R.H."/>
        </authorList>
    </citation>
    <scope>NUCLEOTIDE SEQUENCE</scope>
    <source>
        <strain evidence="2">NRRL 25174</strain>
    </source>
</reference>
<reference evidence="2" key="1">
    <citation type="journal article" date="2017" name="Mycologia">
        <title>Fusarium algeriense, sp. nov., a novel toxigenic crown rot pathogen of durum wheat from Algeria is nested in the Fusarium burgessii species complex.</title>
        <authorList>
            <person name="Laraba I."/>
            <person name="Keddad A."/>
            <person name="Boureghda H."/>
            <person name="Abdallah N."/>
            <person name="Vaughan M.M."/>
            <person name="Proctor R.H."/>
            <person name="Busman M."/>
            <person name="O'Donnell K."/>
        </authorList>
    </citation>
    <scope>NUCLEOTIDE SEQUENCE</scope>
    <source>
        <strain evidence="2">NRRL 25174</strain>
    </source>
</reference>
<comment type="caution">
    <text evidence="2">The sequence shown here is derived from an EMBL/GenBank/DDBJ whole genome shotgun (WGS) entry which is preliminary data.</text>
</comment>
<sequence length="502" mass="57640">MGGESDRRSEEHGPGGALKDISDQLGPKSEDEGPYEEPKYSKFDDRRTKNDPSADSAMPDVVETVKTSDHQQKLLKVNPGMITRITSTLIPFGSLESTPKVEKEREKKPSQKPDTQKEKKLQGEVTRLKIEKTSLNRKVQDLTIERDSLSKDLEASKGLVQQWKDWKIELDKQRRANAEELNNAKALYNRLHEDYLKLKRTKKDLEFELAEERGMNEALQKEIDDQEDVVTEAHSRAISLLAGHVSSDFPDDQVRIELQELFDKCSEWCMDNRMPRVRNVEETRQLMLSEGIIRELDYEEHLRFDMEHRTATAVLLQAALAKRLVQTFLGDPFFLGQHCMQRTALQGGVGAEATVTWRIQTCQYLEQAFPPHKQALQSCAETFAKTYELLIEPLDGESFTQLTKLFEDTCSLALRLWKLRTNIKIQDLRDDTLHRFQSMFGDMEAHPTVRLLKGDKRFDGRPICVVVRPRIVSEPVEAEGRGRGIVWSPAQVWVSNWEDAGY</sequence>